<sequence>MPSRCRSSNSQAGVLSLCFQEGSVMIFFFYFLVSSRPTSIRSALALMRFTFTSTLFSRLMFDTFCLYD</sequence>
<feature type="transmembrane region" description="Helical" evidence="1">
    <location>
        <begin position="45"/>
        <end position="67"/>
    </location>
</feature>
<evidence type="ECO:0000313" key="3">
    <source>
        <dbReference type="Proteomes" id="UP000736335"/>
    </source>
</evidence>
<keyword evidence="1" id="KW-0472">Membrane</keyword>
<keyword evidence="1" id="KW-1133">Transmembrane helix</keyword>
<evidence type="ECO:0000256" key="1">
    <source>
        <dbReference type="SAM" id="Phobius"/>
    </source>
</evidence>
<keyword evidence="1" id="KW-0812">Transmembrane</keyword>
<reference evidence="2" key="1">
    <citation type="journal article" date="2020" name="Nat. Commun.">
        <title>Large-scale genome sequencing of mycorrhizal fungi provides insights into the early evolution of symbiotic traits.</title>
        <authorList>
            <person name="Miyauchi S."/>
            <person name="Kiss E."/>
            <person name="Kuo A."/>
            <person name="Drula E."/>
            <person name="Kohler A."/>
            <person name="Sanchez-Garcia M."/>
            <person name="Morin E."/>
            <person name="Andreopoulos B."/>
            <person name="Barry K.W."/>
            <person name="Bonito G."/>
            <person name="Buee M."/>
            <person name="Carver A."/>
            <person name="Chen C."/>
            <person name="Cichocki N."/>
            <person name="Clum A."/>
            <person name="Culley D."/>
            <person name="Crous P.W."/>
            <person name="Fauchery L."/>
            <person name="Girlanda M."/>
            <person name="Hayes R.D."/>
            <person name="Keri Z."/>
            <person name="LaButti K."/>
            <person name="Lipzen A."/>
            <person name="Lombard V."/>
            <person name="Magnuson J."/>
            <person name="Maillard F."/>
            <person name="Murat C."/>
            <person name="Nolan M."/>
            <person name="Ohm R.A."/>
            <person name="Pangilinan J."/>
            <person name="Pereira M.F."/>
            <person name="Perotto S."/>
            <person name="Peter M."/>
            <person name="Pfister S."/>
            <person name="Riley R."/>
            <person name="Sitrit Y."/>
            <person name="Stielow J.B."/>
            <person name="Szollosi G."/>
            <person name="Zifcakova L."/>
            <person name="Stursova M."/>
            <person name="Spatafora J.W."/>
            <person name="Tedersoo L."/>
            <person name="Vaario L.M."/>
            <person name="Yamada A."/>
            <person name="Yan M."/>
            <person name="Wang P."/>
            <person name="Xu J."/>
            <person name="Bruns T."/>
            <person name="Baldrian P."/>
            <person name="Vilgalys R."/>
            <person name="Dunand C."/>
            <person name="Henrissat B."/>
            <person name="Grigoriev I.V."/>
            <person name="Hibbett D."/>
            <person name="Nagy L.G."/>
            <person name="Martin F.M."/>
        </authorList>
    </citation>
    <scope>NUCLEOTIDE SEQUENCE</scope>
    <source>
        <strain evidence="2">UH-Tt-Lm1</strain>
    </source>
</reference>
<dbReference type="Proteomes" id="UP000736335">
    <property type="component" value="Unassembled WGS sequence"/>
</dbReference>
<evidence type="ECO:0000313" key="2">
    <source>
        <dbReference type="EMBL" id="KAF9779325.1"/>
    </source>
</evidence>
<protein>
    <submittedName>
        <fullName evidence="2">Uncharacterized protein</fullName>
    </submittedName>
</protein>
<feature type="transmembrane region" description="Helical" evidence="1">
    <location>
        <begin position="12"/>
        <end position="33"/>
    </location>
</feature>
<proteinExistence type="predicted"/>
<dbReference type="AlphaFoldDB" id="A0A9P6L2H4"/>
<accession>A0A9P6L2H4</accession>
<name>A0A9P6L2H4_9AGAM</name>
<dbReference type="EMBL" id="WIUZ02000020">
    <property type="protein sequence ID" value="KAF9779325.1"/>
    <property type="molecule type" value="Genomic_DNA"/>
</dbReference>
<comment type="caution">
    <text evidence="2">The sequence shown here is derived from an EMBL/GenBank/DDBJ whole genome shotgun (WGS) entry which is preliminary data.</text>
</comment>
<gene>
    <name evidence="2" type="ORF">BJ322DRAFT_1089801</name>
</gene>
<reference evidence="2" key="2">
    <citation type="submission" date="2020-11" db="EMBL/GenBank/DDBJ databases">
        <authorList>
            <consortium name="DOE Joint Genome Institute"/>
            <person name="Kuo A."/>
            <person name="Miyauchi S."/>
            <person name="Kiss E."/>
            <person name="Drula E."/>
            <person name="Kohler A."/>
            <person name="Sanchez-Garcia M."/>
            <person name="Andreopoulos B."/>
            <person name="Barry K.W."/>
            <person name="Bonito G."/>
            <person name="Buee M."/>
            <person name="Carver A."/>
            <person name="Chen C."/>
            <person name="Cichocki N."/>
            <person name="Clum A."/>
            <person name="Culley D."/>
            <person name="Crous P.W."/>
            <person name="Fauchery L."/>
            <person name="Girlanda M."/>
            <person name="Hayes R."/>
            <person name="Keri Z."/>
            <person name="Labutti K."/>
            <person name="Lipzen A."/>
            <person name="Lombard V."/>
            <person name="Magnuson J."/>
            <person name="Maillard F."/>
            <person name="Morin E."/>
            <person name="Murat C."/>
            <person name="Nolan M."/>
            <person name="Ohm R."/>
            <person name="Pangilinan J."/>
            <person name="Pereira M."/>
            <person name="Perotto S."/>
            <person name="Peter M."/>
            <person name="Riley R."/>
            <person name="Sitrit Y."/>
            <person name="Stielow B."/>
            <person name="Szollosi G."/>
            <person name="Zifcakova L."/>
            <person name="Stursova M."/>
            <person name="Spatafora J.W."/>
            <person name="Tedersoo L."/>
            <person name="Vaario L.-M."/>
            <person name="Yamada A."/>
            <person name="Yan M."/>
            <person name="Wang P."/>
            <person name="Xu J."/>
            <person name="Bruns T."/>
            <person name="Baldrian P."/>
            <person name="Vilgalys R."/>
            <person name="Henrissat B."/>
            <person name="Grigoriev I.V."/>
            <person name="Hibbett D."/>
            <person name="Nagy L.G."/>
            <person name="Martin F.M."/>
        </authorList>
    </citation>
    <scope>NUCLEOTIDE SEQUENCE</scope>
    <source>
        <strain evidence="2">UH-Tt-Lm1</strain>
    </source>
</reference>
<keyword evidence="3" id="KW-1185">Reference proteome</keyword>
<organism evidence="2 3">
    <name type="scientific">Thelephora terrestris</name>
    <dbReference type="NCBI Taxonomy" id="56493"/>
    <lineage>
        <taxon>Eukaryota</taxon>
        <taxon>Fungi</taxon>
        <taxon>Dikarya</taxon>
        <taxon>Basidiomycota</taxon>
        <taxon>Agaricomycotina</taxon>
        <taxon>Agaricomycetes</taxon>
        <taxon>Thelephorales</taxon>
        <taxon>Thelephoraceae</taxon>
        <taxon>Thelephora</taxon>
    </lineage>
</organism>